<dbReference type="InterPro" id="IPR034984">
    <property type="entry name" value="Imelysin-like_IPPA"/>
</dbReference>
<dbReference type="AlphaFoldDB" id="A0A1I0YHL5"/>
<reference evidence="5 6" key="1">
    <citation type="submission" date="2016-10" db="EMBL/GenBank/DDBJ databases">
        <authorList>
            <person name="de Groot N.N."/>
        </authorList>
    </citation>
    <scope>NUCLEOTIDE SEQUENCE [LARGE SCALE GENOMIC DNA]</scope>
    <source>
        <strain evidence="5 6">DSM 29316</strain>
    </source>
</reference>
<evidence type="ECO:0000259" key="4">
    <source>
        <dbReference type="Pfam" id="PF09375"/>
    </source>
</evidence>
<dbReference type="STRING" id="871651.SAMN05421688_3089"/>
<name>A0A1I0YHL5_9RHOB</name>
<keyword evidence="6" id="KW-1185">Reference proteome</keyword>
<dbReference type="InterPro" id="IPR018976">
    <property type="entry name" value="Imelysin-like"/>
</dbReference>
<evidence type="ECO:0000313" key="5">
    <source>
        <dbReference type="EMBL" id="SFB12642.1"/>
    </source>
</evidence>
<evidence type="ECO:0000313" key="6">
    <source>
        <dbReference type="Proteomes" id="UP000198796"/>
    </source>
</evidence>
<dbReference type="RefSeq" id="WP_092066482.1">
    <property type="nucleotide sequence ID" value="NZ_FOJU01000005.1"/>
</dbReference>
<protein>
    <recommendedName>
        <fullName evidence="4">Imelysin-like domain-containing protein</fullName>
    </recommendedName>
</protein>
<dbReference type="OrthoDB" id="5729110at2"/>
<evidence type="ECO:0000256" key="3">
    <source>
        <dbReference type="SAM" id="SignalP"/>
    </source>
</evidence>
<dbReference type="InterPro" id="IPR038352">
    <property type="entry name" value="Imelysin_sf"/>
</dbReference>
<evidence type="ECO:0000256" key="1">
    <source>
        <dbReference type="ARBA" id="ARBA00004196"/>
    </source>
</evidence>
<dbReference type="GO" id="GO:0030313">
    <property type="term" value="C:cell envelope"/>
    <property type="evidence" value="ECO:0007669"/>
    <property type="project" value="UniProtKB-SubCell"/>
</dbReference>
<feature type="domain" description="Imelysin-like" evidence="4">
    <location>
        <begin position="28"/>
        <end position="251"/>
    </location>
</feature>
<dbReference type="EMBL" id="FOJU01000005">
    <property type="protein sequence ID" value="SFB12642.1"/>
    <property type="molecule type" value="Genomic_DNA"/>
</dbReference>
<evidence type="ECO:0000256" key="2">
    <source>
        <dbReference type="ARBA" id="ARBA00022729"/>
    </source>
</evidence>
<comment type="subcellular location">
    <subcellularLocation>
        <location evidence="1">Cell envelope</location>
    </subcellularLocation>
</comment>
<sequence length="327" mass="35309">MRLLLALALLCPLTAQAGVKDVVDGHVLPGTARFAKATAQLDVAASADCTAEAIRPAWNDAYDAWLGISHLQLGPIEAKGRALAIAFWPDTRGLVPRALGSLIAAEDPIASNEESFGEVSVAARGLIAMERLLYDEDFAYDAGEYECNLVRAITHDLSRMAVEIDTEWREDFSRTLLTAGEPGNDTFLTSREADQALYTALLTGLEYNADQRIGRPLGSFDRPRPTRAETWRAGRSLRNVTLSLEALNDLTEKFADTDTTWTGLAFADALSVAVDLDDPIFRGVEEPAGWLKVEILQQRIELVESSVEGEIGAALGLAAGFNSGDGD</sequence>
<feature type="signal peptide" evidence="3">
    <location>
        <begin position="1"/>
        <end position="17"/>
    </location>
</feature>
<proteinExistence type="predicted"/>
<dbReference type="Pfam" id="PF09375">
    <property type="entry name" value="Peptidase_M75"/>
    <property type="match status" value="1"/>
</dbReference>
<dbReference type="CDD" id="cd14659">
    <property type="entry name" value="Imelysin-like_IPPA"/>
    <property type="match status" value="1"/>
</dbReference>
<feature type="chain" id="PRO_5011721388" description="Imelysin-like domain-containing protein" evidence="3">
    <location>
        <begin position="18"/>
        <end position="327"/>
    </location>
</feature>
<dbReference type="Gene3D" id="1.20.1420.20">
    <property type="entry name" value="M75 peptidase, HXXE motif"/>
    <property type="match status" value="1"/>
</dbReference>
<keyword evidence="2 3" id="KW-0732">Signal</keyword>
<gene>
    <name evidence="5" type="ORF">SAMN05421688_3089</name>
</gene>
<organism evidence="5 6">
    <name type="scientific">Poseidonocella pacifica</name>
    <dbReference type="NCBI Taxonomy" id="871651"/>
    <lineage>
        <taxon>Bacteria</taxon>
        <taxon>Pseudomonadati</taxon>
        <taxon>Pseudomonadota</taxon>
        <taxon>Alphaproteobacteria</taxon>
        <taxon>Rhodobacterales</taxon>
        <taxon>Roseobacteraceae</taxon>
        <taxon>Poseidonocella</taxon>
    </lineage>
</organism>
<accession>A0A1I0YHL5</accession>
<dbReference type="Proteomes" id="UP000198796">
    <property type="component" value="Unassembled WGS sequence"/>
</dbReference>